<dbReference type="AlphaFoldDB" id="A0A1M7JM98"/>
<dbReference type="GO" id="GO:0003700">
    <property type="term" value="F:DNA-binding transcription factor activity"/>
    <property type="evidence" value="ECO:0007669"/>
    <property type="project" value="InterPro"/>
</dbReference>
<dbReference type="Gene3D" id="1.10.10.60">
    <property type="entry name" value="Homeodomain-like"/>
    <property type="match status" value="2"/>
</dbReference>
<keyword evidence="5" id="KW-0902">Two-component regulatory system</keyword>
<keyword evidence="8" id="KW-0804">Transcription</keyword>
<evidence type="ECO:0000256" key="10">
    <source>
        <dbReference type="PROSITE-ProRule" id="PRU00169"/>
    </source>
</evidence>
<dbReference type="PANTHER" id="PTHR42713">
    <property type="entry name" value="HISTIDINE KINASE-RELATED"/>
    <property type="match status" value="1"/>
</dbReference>
<dbReference type="PROSITE" id="PS01124">
    <property type="entry name" value="HTH_ARAC_FAMILY_2"/>
    <property type="match status" value="1"/>
</dbReference>
<feature type="modified residue" description="4-aspartylphosphate" evidence="10">
    <location>
        <position position="55"/>
    </location>
</feature>
<dbReference type="InterPro" id="IPR051552">
    <property type="entry name" value="HptR"/>
</dbReference>
<dbReference type="RefSeq" id="WP_073287842.1">
    <property type="nucleotide sequence ID" value="NZ_FRCP01000011.1"/>
</dbReference>
<dbReference type="InterPro" id="IPR018062">
    <property type="entry name" value="HTH_AraC-typ_CS"/>
</dbReference>
<feature type="domain" description="Response regulatory" evidence="12">
    <location>
        <begin position="3"/>
        <end position="121"/>
    </location>
</feature>
<dbReference type="GO" id="GO:0005737">
    <property type="term" value="C:cytoplasm"/>
    <property type="evidence" value="ECO:0007669"/>
    <property type="project" value="UniProtKB-SubCell"/>
</dbReference>
<dbReference type="GO" id="GO:0000160">
    <property type="term" value="P:phosphorelay signal transduction system"/>
    <property type="evidence" value="ECO:0007669"/>
    <property type="project" value="UniProtKB-KW"/>
</dbReference>
<evidence type="ECO:0000313" key="14">
    <source>
        <dbReference type="Proteomes" id="UP000184038"/>
    </source>
</evidence>
<evidence type="ECO:0000256" key="3">
    <source>
        <dbReference type="ARBA" id="ARBA00022490"/>
    </source>
</evidence>
<keyword evidence="3" id="KW-0963">Cytoplasm</keyword>
<evidence type="ECO:0000256" key="9">
    <source>
        <dbReference type="ARBA" id="ARBA00024867"/>
    </source>
</evidence>
<evidence type="ECO:0000256" key="1">
    <source>
        <dbReference type="ARBA" id="ARBA00004496"/>
    </source>
</evidence>
<dbReference type="PROSITE" id="PS50110">
    <property type="entry name" value="RESPONSE_REGULATORY"/>
    <property type="match status" value="1"/>
</dbReference>
<evidence type="ECO:0000259" key="11">
    <source>
        <dbReference type="PROSITE" id="PS01124"/>
    </source>
</evidence>
<dbReference type="CDD" id="cd17536">
    <property type="entry name" value="REC_YesN-like"/>
    <property type="match status" value="1"/>
</dbReference>
<proteinExistence type="predicted"/>
<evidence type="ECO:0000256" key="5">
    <source>
        <dbReference type="ARBA" id="ARBA00023012"/>
    </source>
</evidence>
<evidence type="ECO:0000256" key="6">
    <source>
        <dbReference type="ARBA" id="ARBA00023015"/>
    </source>
</evidence>
<keyword evidence="6" id="KW-0805">Transcription regulation</keyword>
<dbReference type="Proteomes" id="UP000184038">
    <property type="component" value="Unassembled WGS sequence"/>
</dbReference>
<evidence type="ECO:0000256" key="8">
    <source>
        <dbReference type="ARBA" id="ARBA00023163"/>
    </source>
</evidence>
<dbReference type="InterPro" id="IPR011006">
    <property type="entry name" value="CheY-like_superfamily"/>
</dbReference>
<dbReference type="InterPro" id="IPR009057">
    <property type="entry name" value="Homeodomain-like_sf"/>
</dbReference>
<dbReference type="SMART" id="SM00342">
    <property type="entry name" value="HTH_ARAC"/>
    <property type="match status" value="1"/>
</dbReference>
<dbReference type="PANTHER" id="PTHR42713:SF3">
    <property type="entry name" value="TRANSCRIPTIONAL REGULATORY PROTEIN HPTR"/>
    <property type="match status" value="1"/>
</dbReference>
<keyword evidence="14" id="KW-1185">Reference proteome</keyword>
<comment type="subcellular location">
    <subcellularLocation>
        <location evidence="1">Cytoplasm</location>
    </subcellularLocation>
</comment>
<evidence type="ECO:0000256" key="2">
    <source>
        <dbReference type="ARBA" id="ARBA00018672"/>
    </source>
</evidence>
<dbReference type="SUPFAM" id="SSF52172">
    <property type="entry name" value="CheY-like"/>
    <property type="match status" value="1"/>
</dbReference>
<dbReference type="SMART" id="SM00448">
    <property type="entry name" value="REC"/>
    <property type="match status" value="1"/>
</dbReference>
<dbReference type="STRING" id="1120996.SAMN02746066_02350"/>
<organism evidence="13 14">
    <name type="scientific">Anaerosporobacter mobilis DSM 15930</name>
    <dbReference type="NCBI Taxonomy" id="1120996"/>
    <lineage>
        <taxon>Bacteria</taxon>
        <taxon>Bacillati</taxon>
        <taxon>Bacillota</taxon>
        <taxon>Clostridia</taxon>
        <taxon>Lachnospirales</taxon>
        <taxon>Lachnospiraceae</taxon>
        <taxon>Anaerosporobacter</taxon>
    </lineage>
</organism>
<evidence type="ECO:0000259" key="12">
    <source>
        <dbReference type="PROSITE" id="PS50110"/>
    </source>
</evidence>
<feature type="domain" description="HTH araC/xylS-type" evidence="11">
    <location>
        <begin position="421"/>
        <end position="519"/>
    </location>
</feature>
<dbReference type="InterPro" id="IPR018060">
    <property type="entry name" value="HTH_AraC"/>
</dbReference>
<evidence type="ECO:0000313" key="13">
    <source>
        <dbReference type="EMBL" id="SHM53627.1"/>
    </source>
</evidence>
<dbReference type="SUPFAM" id="SSF46689">
    <property type="entry name" value="Homeodomain-like"/>
    <property type="match status" value="1"/>
</dbReference>
<evidence type="ECO:0000256" key="4">
    <source>
        <dbReference type="ARBA" id="ARBA00022553"/>
    </source>
</evidence>
<dbReference type="EMBL" id="FRCP01000011">
    <property type="protein sequence ID" value="SHM53627.1"/>
    <property type="molecule type" value="Genomic_DNA"/>
</dbReference>
<evidence type="ECO:0000256" key="7">
    <source>
        <dbReference type="ARBA" id="ARBA00023125"/>
    </source>
</evidence>
<dbReference type="PROSITE" id="PS00041">
    <property type="entry name" value="HTH_ARAC_FAMILY_1"/>
    <property type="match status" value="1"/>
</dbReference>
<keyword evidence="7" id="KW-0238">DNA-binding</keyword>
<sequence length="522" mass="61057">MISVMIVDDEPFIREGLKVVINWEEHGFHIIAEASNGEEALDILDEKEIDLVIADIRMPIYDGLELIELAKKKKGRRTKYVILSGYNDFEYVRKALNQNVSDYILKPIQKDELINTLKKVKEEILKEQLDEEAIRQLKNNQLRNSIEGLVGGLYSDASLCLIREYFGKLNSLRYVLIRIEKKITEKCSEDVRTHLQSLLKDSINSNLYYLTETKRLNTNTYDVGVIIYNRSRKIMDTQVINMIFDQCIKDLNYQYSLYVGIQVENVEELSESYKTAMRATVNQCMINTKDQITYYDELKAKESTKYSVSYEKIERLSRYVKEHNAEKIVPVIEDIYEELKEGLVEPELILINIRYILYNLVDTTQNLLAKAEQEELLEYINDTMLADLSYCGDMEGFINFVLELSEYLYQLKNYSSSMVLTKIVKEIDERYAENITLKDLGKKYFINSVYLGQIFKKEIGKSFKEYLNIIRIEKAADFLVKTDERVYAIAEMVGYQKVDYFISKFVSIKGTTPHQYRLKSKC</sequence>
<comment type="function">
    <text evidence="9">May play the central regulatory role in sporulation. It may be an element of the effector pathway responsible for the activation of sporulation genes in response to nutritional stress. Spo0A may act in concert with spo0H (a sigma factor) to control the expression of some genes that are critical to the sporulation process.</text>
</comment>
<dbReference type="Gene3D" id="3.40.50.2300">
    <property type="match status" value="1"/>
</dbReference>
<gene>
    <name evidence="13" type="ORF">SAMN02746066_02350</name>
</gene>
<dbReference type="Pfam" id="PF12833">
    <property type="entry name" value="HTH_18"/>
    <property type="match status" value="1"/>
</dbReference>
<keyword evidence="4 10" id="KW-0597">Phosphoprotein</keyword>
<dbReference type="InterPro" id="IPR001789">
    <property type="entry name" value="Sig_transdc_resp-reg_receiver"/>
</dbReference>
<reference evidence="13 14" key="1">
    <citation type="submission" date="2016-11" db="EMBL/GenBank/DDBJ databases">
        <authorList>
            <person name="Jaros S."/>
            <person name="Januszkiewicz K."/>
            <person name="Wedrychowicz H."/>
        </authorList>
    </citation>
    <scope>NUCLEOTIDE SEQUENCE [LARGE SCALE GENOMIC DNA]</scope>
    <source>
        <strain evidence="13 14">DSM 15930</strain>
    </source>
</reference>
<name>A0A1M7JM98_9FIRM</name>
<dbReference type="GO" id="GO:0043565">
    <property type="term" value="F:sequence-specific DNA binding"/>
    <property type="evidence" value="ECO:0007669"/>
    <property type="project" value="InterPro"/>
</dbReference>
<protein>
    <recommendedName>
        <fullName evidence="2">Stage 0 sporulation protein A homolog</fullName>
    </recommendedName>
</protein>
<accession>A0A1M7JM98</accession>
<dbReference type="Pfam" id="PF00072">
    <property type="entry name" value="Response_reg"/>
    <property type="match status" value="1"/>
</dbReference>
<dbReference type="OrthoDB" id="9794370at2"/>